<comment type="caution">
    <text evidence="9">The sequence shown here is derived from an EMBL/GenBank/DDBJ whole genome shotgun (WGS) entry which is preliminary data.</text>
</comment>
<feature type="transmembrane region" description="Helical" evidence="8">
    <location>
        <begin position="12"/>
        <end position="34"/>
    </location>
</feature>
<dbReference type="Proteomes" id="UP000471298">
    <property type="component" value="Unassembled WGS sequence"/>
</dbReference>
<protein>
    <submittedName>
        <fullName evidence="9">Iron chelate uptake ABC transporter family permease subunit</fullName>
    </submittedName>
</protein>
<gene>
    <name evidence="9" type="ORF">GCU85_02000</name>
</gene>
<feature type="transmembrane region" description="Helical" evidence="8">
    <location>
        <begin position="271"/>
        <end position="293"/>
    </location>
</feature>
<evidence type="ECO:0000313" key="10">
    <source>
        <dbReference type="Proteomes" id="UP000471298"/>
    </source>
</evidence>
<dbReference type="Gene3D" id="1.10.3470.10">
    <property type="entry name" value="ABC transporter involved in vitamin B12 uptake, BtuC"/>
    <property type="match status" value="1"/>
</dbReference>
<proteinExistence type="inferred from homology"/>
<dbReference type="CDD" id="cd06550">
    <property type="entry name" value="TM_ABC_iron-siderophores_like"/>
    <property type="match status" value="1"/>
</dbReference>
<evidence type="ECO:0000256" key="3">
    <source>
        <dbReference type="ARBA" id="ARBA00022448"/>
    </source>
</evidence>
<name>A0A6N7EWL1_9GAMM</name>
<keyword evidence="3" id="KW-0813">Transport</keyword>
<dbReference type="AlphaFoldDB" id="A0A6N7EWL1"/>
<keyword evidence="6 8" id="KW-1133">Transmembrane helix</keyword>
<reference evidence="9 10" key="1">
    <citation type="submission" date="2019-10" db="EMBL/GenBank/DDBJ databases">
        <title>Cardiobacteriales fam. a chemoheterotrophic member of the order Cardiobacteriales, and proposal of Cardiobacteriales fam. nov.</title>
        <authorList>
            <person name="Wang C."/>
        </authorList>
    </citation>
    <scope>NUCLEOTIDE SEQUENCE [LARGE SCALE GENOMIC DNA]</scope>
    <source>
        <strain evidence="9 10">ML27</strain>
    </source>
</reference>
<evidence type="ECO:0000256" key="8">
    <source>
        <dbReference type="SAM" id="Phobius"/>
    </source>
</evidence>
<dbReference type="GO" id="GO:0022857">
    <property type="term" value="F:transmembrane transporter activity"/>
    <property type="evidence" value="ECO:0007669"/>
    <property type="project" value="InterPro"/>
</dbReference>
<evidence type="ECO:0000256" key="6">
    <source>
        <dbReference type="ARBA" id="ARBA00022989"/>
    </source>
</evidence>
<evidence type="ECO:0000313" key="9">
    <source>
        <dbReference type="EMBL" id="MPV85507.1"/>
    </source>
</evidence>
<organism evidence="9 10">
    <name type="scientific">Ostreibacterium oceani</name>
    <dbReference type="NCBI Taxonomy" id="2654998"/>
    <lineage>
        <taxon>Bacteria</taxon>
        <taxon>Pseudomonadati</taxon>
        <taxon>Pseudomonadota</taxon>
        <taxon>Gammaproteobacteria</taxon>
        <taxon>Cardiobacteriales</taxon>
        <taxon>Ostreibacteriaceae</taxon>
        <taxon>Ostreibacterium</taxon>
    </lineage>
</organism>
<dbReference type="SUPFAM" id="SSF81345">
    <property type="entry name" value="ABC transporter involved in vitamin B12 uptake, BtuC"/>
    <property type="match status" value="1"/>
</dbReference>
<dbReference type="InterPro" id="IPR037294">
    <property type="entry name" value="ABC_BtuC-like"/>
</dbReference>
<dbReference type="GO" id="GO:0005886">
    <property type="term" value="C:plasma membrane"/>
    <property type="evidence" value="ECO:0007669"/>
    <property type="project" value="UniProtKB-SubCell"/>
</dbReference>
<evidence type="ECO:0000256" key="1">
    <source>
        <dbReference type="ARBA" id="ARBA00004651"/>
    </source>
</evidence>
<feature type="transmembrane region" description="Helical" evidence="8">
    <location>
        <begin position="110"/>
        <end position="131"/>
    </location>
</feature>
<keyword evidence="5 8" id="KW-0812">Transmembrane</keyword>
<sequence>MKLARLPFNLVLTLILLVLVYVGLTLGIEAFSVIETPDGNQLDLKHLVIFEVRLPRLCLAMLCGACLAITGNAMQGIFQNPLASPGLLGSASGASTASVLLLYYAQTSTFVLLGGGVLGASVAFFVVYLIAYQRGPAMLILAGVAVNALLAATTTLLLSNAKNPWALAELYHWLQGSLTLANFDDMRLSMPFVIAGLWLIFSQRRYIDALTFGEETAKTMGIRSRHALLLNAFGVSLILGAVIPQTGVIGFIGLVAPHLARMLLKTRPSQLYLTSALLGAILLLIADLLVWHVPLFDGVFVGTLTSIIGAPFLVWILYQYQTKRHT</sequence>
<dbReference type="Pfam" id="PF01032">
    <property type="entry name" value="FecCD"/>
    <property type="match status" value="1"/>
</dbReference>
<feature type="transmembrane region" description="Helical" evidence="8">
    <location>
        <begin position="138"/>
        <end position="158"/>
    </location>
</feature>
<evidence type="ECO:0000256" key="5">
    <source>
        <dbReference type="ARBA" id="ARBA00022692"/>
    </source>
</evidence>
<evidence type="ECO:0000256" key="7">
    <source>
        <dbReference type="ARBA" id="ARBA00023136"/>
    </source>
</evidence>
<dbReference type="PANTHER" id="PTHR30472">
    <property type="entry name" value="FERRIC ENTEROBACTIN TRANSPORT SYSTEM PERMEASE PROTEIN"/>
    <property type="match status" value="1"/>
</dbReference>
<feature type="transmembrane region" description="Helical" evidence="8">
    <location>
        <begin position="86"/>
        <end position="104"/>
    </location>
</feature>
<accession>A0A6N7EWL1</accession>
<dbReference type="EMBL" id="WHNW01000002">
    <property type="protein sequence ID" value="MPV85507.1"/>
    <property type="molecule type" value="Genomic_DNA"/>
</dbReference>
<dbReference type="InParanoid" id="A0A6N7EWL1"/>
<evidence type="ECO:0000256" key="4">
    <source>
        <dbReference type="ARBA" id="ARBA00022475"/>
    </source>
</evidence>
<keyword evidence="4" id="KW-1003">Cell membrane</keyword>
<comment type="subcellular location">
    <subcellularLocation>
        <location evidence="1">Cell membrane</location>
        <topology evidence="1">Multi-pass membrane protein</topology>
    </subcellularLocation>
</comment>
<feature type="transmembrane region" description="Helical" evidence="8">
    <location>
        <begin position="299"/>
        <end position="318"/>
    </location>
</feature>
<feature type="transmembrane region" description="Helical" evidence="8">
    <location>
        <begin position="54"/>
        <end position="74"/>
    </location>
</feature>
<keyword evidence="7 8" id="KW-0472">Membrane</keyword>
<dbReference type="PANTHER" id="PTHR30472:SF25">
    <property type="entry name" value="ABC TRANSPORTER PERMEASE PROTEIN MJ0876-RELATED"/>
    <property type="match status" value="1"/>
</dbReference>
<comment type="similarity">
    <text evidence="2">Belongs to the binding-protein-dependent transport system permease family. FecCD subfamily.</text>
</comment>
<keyword evidence="10" id="KW-1185">Reference proteome</keyword>
<dbReference type="InterPro" id="IPR000522">
    <property type="entry name" value="ABC_transptr_permease_BtuC"/>
</dbReference>
<dbReference type="RefSeq" id="WP_152808833.1">
    <property type="nucleotide sequence ID" value="NZ_WHNW01000002.1"/>
</dbReference>
<evidence type="ECO:0000256" key="2">
    <source>
        <dbReference type="ARBA" id="ARBA00007935"/>
    </source>
</evidence>